<gene>
    <name evidence="1" type="ORF">PPENT_87.1.T1120030</name>
</gene>
<comment type="caution">
    <text evidence="1">The sequence shown here is derived from an EMBL/GenBank/DDBJ whole genome shotgun (WGS) entry which is preliminary data.</text>
</comment>
<dbReference type="EMBL" id="CAJJDO010000112">
    <property type="protein sequence ID" value="CAD8196246.1"/>
    <property type="molecule type" value="Genomic_DNA"/>
</dbReference>
<dbReference type="PANTHER" id="PTHR33706">
    <property type="entry name" value="MORN VARIANT REPEAT PROTEIN"/>
    <property type="match status" value="1"/>
</dbReference>
<reference evidence="1" key="1">
    <citation type="submission" date="2021-01" db="EMBL/GenBank/DDBJ databases">
        <authorList>
            <consortium name="Genoscope - CEA"/>
            <person name="William W."/>
        </authorList>
    </citation>
    <scope>NUCLEOTIDE SEQUENCE</scope>
</reference>
<proteinExistence type="predicted"/>
<sequence>MIIKQFIGGVVYNKQGQKIGKWVELDDEFQNQSQVTYSGQYMNGQKVGLWDTIYKRMDQLDRMQLFILIKHQNRGGRSYVYKKEGFDLNFKKVGIWIELTDGFLGKSWVIQCGEYKNCRKIDKWVNFWRKNQYQQFKQIIPNSSDGSYDDKPEDQDTQVSIKIGQNLEIRLFSSVNIIEVNKLIDGMRFFKMNRCIIKIKLQLFKKCQIKIEAKDLMMTNQEMKLSLEIGQNLVKDFKCIFFWLILYIFRDREVTYNGEYQNESRIGKGYFLLRRIDVKQIIQNIYLTQKLEIKTVGVNLMIKNKDRIILQVKQNREMD</sequence>
<organism evidence="1 2">
    <name type="scientific">Paramecium pentaurelia</name>
    <dbReference type="NCBI Taxonomy" id="43138"/>
    <lineage>
        <taxon>Eukaryota</taxon>
        <taxon>Sar</taxon>
        <taxon>Alveolata</taxon>
        <taxon>Ciliophora</taxon>
        <taxon>Intramacronucleata</taxon>
        <taxon>Oligohymenophorea</taxon>
        <taxon>Peniculida</taxon>
        <taxon>Parameciidae</taxon>
        <taxon>Paramecium</taxon>
    </lineage>
</organism>
<name>A0A8S1X892_9CILI</name>
<keyword evidence="2" id="KW-1185">Reference proteome</keyword>
<evidence type="ECO:0000313" key="1">
    <source>
        <dbReference type="EMBL" id="CAD8196246.1"/>
    </source>
</evidence>
<evidence type="ECO:0000313" key="2">
    <source>
        <dbReference type="Proteomes" id="UP000689195"/>
    </source>
</evidence>
<dbReference type="PANTHER" id="PTHR33706:SF1">
    <property type="entry name" value="TPR REPEAT PROTEIN"/>
    <property type="match status" value="1"/>
</dbReference>
<dbReference type="Proteomes" id="UP000689195">
    <property type="component" value="Unassembled WGS sequence"/>
</dbReference>
<accession>A0A8S1X892</accession>
<dbReference type="AlphaFoldDB" id="A0A8S1X892"/>
<protein>
    <submittedName>
        <fullName evidence="1">Uncharacterized protein</fullName>
    </submittedName>
</protein>